<dbReference type="NCBIfam" id="TIGR04414">
    <property type="entry name" value="hepto_Aah_TibC"/>
    <property type="match status" value="1"/>
</dbReference>
<gene>
    <name evidence="4" type="ORF">AA15669_0972</name>
</gene>
<keyword evidence="2" id="KW-0808">Transferase</keyword>
<dbReference type="InterPro" id="IPR049327">
    <property type="entry name" value="TibC/BAHTCr-like_N"/>
</dbReference>
<evidence type="ECO:0000256" key="2">
    <source>
        <dbReference type="ARBA" id="ARBA00022679"/>
    </source>
</evidence>
<keyword evidence="1" id="KW-0328">Glycosyltransferase</keyword>
<evidence type="ECO:0000313" key="5">
    <source>
        <dbReference type="Proteomes" id="UP001062901"/>
    </source>
</evidence>
<dbReference type="InterPro" id="IPR002201">
    <property type="entry name" value="Glyco_trans_9"/>
</dbReference>
<dbReference type="InterPro" id="IPR030929">
    <property type="entry name" value="Aah/TibC-like"/>
</dbReference>
<sequence length="389" mass="44842">MSDVVVLTQEGPEGIRYDFVDGCRVWVPEGGNWRIRLRDRVADTVVYQHDFTSTGMVQSSKRYYIPFEIKVWKDDKLVFTHNCDLKERDVLITMHLGGLGDQLAWIGHAAAFAQHHQCRLTCCMQEALIPLFEKTYPDIHFVSNVDDDAMKRYYAHYRVLVFFEDKEHNFQPIDYRQSGLIHMGADTLGLPYAERRPRITIDPGGRPIKERYVCIGSQASGLSKYWNNPVGWYQVVRFLKEHGYRVICIDRSRIGGTETALRMIPHGVEDETGDRPLSERARWLKHADFFVGLSSGLSWLAWAVETPVVMISGYTQPYNEFYTPYRIINRHVCNSCGNDVTQRLHPEDPLFCPYHKGTDRIFECTRAISAQHVTSVIETIPGFGVQRDD</sequence>
<proteinExistence type="predicted"/>
<dbReference type="Gene3D" id="3.40.50.2000">
    <property type="entry name" value="Glycogen Phosphorylase B"/>
    <property type="match status" value="1"/>
</dbReference>
<keyword evidence="5" id="KW-1185">Reference proteome</keyword>
<dbReference type="SUPFAM" id="SSF53756">
    <property type="entry name" value="UDP-Glycosyltransferase/glycogen phosphorylase"/>
    <property type="match status" value="1"/>
</dbReference>
<reference evidence="4" key="1">
    <citation type="submission" date="2013-04" db="EMBL/GenBank/DDBJ databases">
        <title>The genome sequencing project of 58 acetic acid bacteria.</title>
        <authorList>
            <person name="Okamoto-Kainuma A."/>
            <person name="Ishikawa M."/>
            <person name="Umino S."/>
            <person name="Koizumi Y."/>
            <person name="Shiwa Y."/>
            <person name="Yoshikawa H."/>
            <person name="Matsutani M."/>
            <person name="Matsushita K."/>
        </authorList>
    </citation>
    <scope>NUCLEOTIDE SEQUENCE</scope>
    <source>
        <strain evidence="4">DSM 15669</strain>
    </source>
</reference>
<evidence type="ECO:0000313" key="4">
    <source>
        <dbReference type="EMBL" id="GBQ06517.1"/>
    </source>
</evidence>
<dbReference type="Pfam" id="PF21129">
    <property type="entry name" value="TibC_1st"/>
    <property type="match status" value="1"/>
</dbReference>
<dbReference type="PANTHER" id="PTHR30160:SF1">
    <property type="entry name" value="LIPOPOLYSACCHARIDE 1,2-N-ACETYLGLUCOSAMINETRANSFERASE-RELATED"/>
    <property type="match status" value="1"/>
</dbReference>
<feature type="domain" description="Autotransproter heptosyltransferase TibC/BAHTCr-like N-terminal" evidence="3">
    <location>
        <begin position="11"/>
        <end position="75"/>
    </location>
</feature>
<name>A0ABQ0NYD1_9PROT</name>
<comment type="caution">
    <text evidence="4">The sequence shown here is derived from an EMBL/GenBank/DDBJ whole genome shotgun (WGS) entry which is preliminary data.</text>
</comment>
<dbReference type="InterPro" id="IPR051199">
    <property type="entry name" value="LPS_LOS_Heptosyltrfase"/>
</dbReference>
<evidence type="ECO:0000256" key="1">
    <source>
        <dbReference type="ARBA" id="ARBA00022676"/>
    </source>
</evidence>
<dbReference type="EMBL" id="BAQD01000012">
    <property type="protein sequence ID" value="GBQ06517.1"/>
    <property type="molecule type" value="Genomic_DNA"/>
</dbReference>
<organism evidence="4 5">
    <name type="scientific">Saccharibacter floricola DSM 15669</name>
    <dbReference type="NCBI Taxonomy" id="1123227"/>
    <lineage>
        <taxon>Bacteria</taxon>
        <taxon>Pseudomonadati</taxon>
        <taxon>Pseudomonadota</taxon>
        <taxon>Alphaproteobacteria</taxon>
        <taxon>Acetobacterales</taxon>
        <taxon>Acetobacteraceae</taxon>
        <taxon>Saccharibacter</taxon>
    </lineage>
</organism>
<protein>
    <submittedName>
        <fullName evidence="4">Glycosyltransferase</fullName>
    </submittedName>
</protein>
<dbReference type="PANTHER" id="PTHR30160">
    <property type="entry name" value="TETRAACYLDISACCHARIDE 4'-KINASE-RELATED"/>
    <property type="match status" value="1"/>
</dbReference>
<evidence type="ECO:0000259" key="3">
    <source>
        <dbReference type="Pfam" id="PF21129"/>
    </source>
</evidence>
<accession>A0ABQ0NYD1</accession>
<dbReference type="Proteomes" id="UP001062901">
    <property type="component" value="Unassembled WGS sequence"/>
</dbReference>
<dbReference type="Pfam" id="PF01075">
    <property type="entry name" value="Glyco_transf_9"/>
    <property type="match status" value="1"/>
</dbReference>
<dbReference type="RefSeq" id="WP_018979779.1">
    <property type="nucleotide sequence ID" value="NZ_BAQD01000012.1"/>
</dbReference>